<dbReference type="GO" id="GO:0006450">
    <property type="term" value="P:regulation of translational fidelity"/>
    <property type="evidence" value="ECO:0007669"/>
    <property type="project" value="InterPro"/>
</dbReference>
<accession>A0A2G9YV17</accession>
<dbReference type="EMBL" id="PCRO01000010">
    <property type="protein sequence ID" value="PIP23032.1"/>
    <property type="molecule type" value="Genomic_DNA"/>
</dbReference>
<keyword evidence="1" id="KW-0436">Ligase</keyword>
<comment type="subunit">
    <text evidence="1">Heterotrimer of A, B and C subunits.</text>
</comment>
<dbReference type="AlphaFoldDB" id="A0A2G9YV17"/>
<evidence type="ECO:0000256" key="1">
    <source>
        <dbReference type="HAMAP-Rule" id="MF_00122"/>
    </source>
</evidence>
<proteinExistence type="inferred from homology"/>
<evidence type="ECO:0000313" key="2">
    <source>
        <dbReference type="EMBL" id="PIP23032.1"/>
    </source>
</evidence>
<reference evidence="2 3" key="1">
    <citation type="submission" date="2017-09" db="EMBL/GenBank/DDBJ databases">
        <title>Depth-based differentiation of microbial function through sediment-hosted aquifers and enrichment of novel symbionts in the deep terrestrial subsurface.</title>
        <authorList>
            <person name="Probst A.J."/>
            <person name="Ladd B."/>
            <person name="Jarett J.K."/>
            <person name="Geller-Mcgrath D.E."/>
            <person name="Sieber C.M."/>
            <person name="Emerson J.B."/>
            <person name="Anantharaman K."/>
            <person name="Thomas B.C."/>
            <person name="Malmstrom R."/>
            <person name="Stieglmeier M."/>
            <person name="Klingl A."/>
            <person name="Woyke T."/>
            <person name="Ryan C.M."/>
            <person name="Banfield J.F."/>
        </authorList>
    </citation>
    <scope>NUCLEOTIDE SEQUENCE [LARGE SCALE GENOMIC DNA]</scope>
    <source>
        <strain evidence="2">CG23_combo_of_CG06-09_8_20_14_all_39_17</strain>
    </source>
</reference>
<dbReference type="EC" id="6.3.5.-" evidence="1"/>
<comment type="caution">
    <text evidence="2">The sequence shown here is derived from an EMBL/GenBank/DDBJ whole genome shotgun (WGS) entry which is preliminary data.</text>
</comment>
<keyword evidence="1" id="KW-0067">ATP-binding</keyword>
<dbReference type="Gene3D" id="1.10.20.60">
    <property type="entry name" value="Glu-tRNAGln amidotransferase C subunit, N-terminal domain"/>
    <property type="match status" value="1"/>
</dbReference>
<dbReference type="GO" id="GO:0016740">
    <property type="term" value="F:transferase activity"/>
    <property type="evidence" value="ECO:0007669"/>
    <property type="project" value="UniProtKB-KW"/>
</dbReference>
<dbReference type="GO" id="GO:0050566">
    <property type="term" value="F:asparaginyl-tRNA synthase (glutamine-hydrolyzing) activity"/>
    <property type="evidence" value="ECO:0007669"/>
    <property type="project" value="RHEA"/>
</dbReference>
<name>A0A2G9YV17_9BACT</name>
<evidence type="ECO:0000313" key="3">
    <source>
        <dbReference type="Proteomes" id="UP000229976"/>
    </source>
</evidence>
<sequence length="108" mass="11904">MIKEEEVKHIAELARIGLSDEKIGKISKEFLEILNFVEKLKGADVDGVEEADHSIKVANVMREDLAIDVCGIKETNSEKLLKEAGEREGDYVKVKSIFPAVGWSAFGG</sequence>
<organism evidence="2 3">
    <name type="scientific">Candidatus Nealsonbacteria bacterium CG23_combo_of_CG06-09_8_20_14_all_39_17</name>
    <dbReference type="NCBI Taxonomy" id="1974722"/>
    <lineage>
        <taxon>Bacteria</taxon>
        <taxon>Candidatus Nealsoniibacteriota</taxon>
    </lineage>
</organism>
<dbReference type="InterPro" id="IPR036113">
    <property type="entry name" value="Asp/Glu-ADT_sf_sub_c"/>
</dbReference>
<dbReference type="GO" id="GO:0005524">
    <property type="term" value="F:ATP binding"/>
    <property type="evidence" value="ECO:0007669"/>
    <property type="project" value="UniProtKB-KW"/>
</dbReference>
<comment type="function">
    <text evidence="1">Allows the formation of correctly charged Asn-tRNA(Asn) or Gln-tRNA(Gln) through the transamidation of misacylated Asp-tRNA(Asn) or Glu-tRNA(Gln) in organisms which lack either or both of asparaginyl-tRNA or glutaminyl-tRNA synthetases. The reaction takes place in the presence of glutamine and ATP through an activated phospho-Asp-tRNA(Asn) or phospho-Glu-tRNA(Gln).</text>
</comment>
<dbReference type="Proteomes" id="UP000229976">
    <property type="component" value="Unassembled WGS sequence"/>
</dbReference>
<protein>
    <recommendedName>
        <fullName evidence="1">Aspartyl/glutamyl-tRNA(Asn/Gln) amidotransferase subunit C</fullName>
        <shortName evidence="1">Asp/Glu-ADT subunit C</shortName>
        <ecNumber evidence="1">6.3.5.-</ecNumber>
    </recommendedName>
</protein>
<dbReference type="HAMAP" id="MF_00122">
    <property type="entry name" value="GatC"/>
    <property type="match status" value="1"/>
</dbReference>
<dbReference type="InterPro" id="IPR003837">
    <property type="entry name" value="GatC"/>
</dbReference>
<dbReference type="SUPFAM" id="SSF141000">
    <property type="entry name" value="Glu-tRNAGln amidotransferase C subunit"/>
    <property type="match status" value="1"/>
</dbReference>
<dbReference type="Pfam" id="PF02686">
    <property type="entry name" value="GatC"/>
    <property type="match status" value="1"/>
</dbReference>
<comment type="catalytic activity">
    <reaction evidence="1">
        <text>L-glutamyl-tRNA(Gln) + L-glutamine + ATP + H2O = L-glutaminyl-tRNA(Gln) + L-glutamate + ADP + phosphate + H(+)</text>
        <dbReference type="Rhea" id="RHEA:17521"/>
        <dbReference type="Rhea" id="RHEA-COMP:9681"/>
        <dbReference type="Rhea" id="RHEA-COMP:9684"/>
        <dbReference type="ChEBI" id="CHEBI:15377"/>
        <dbReference type="ChEBI" id="CHEBI:15378"/>
        <dbReference type="ChEBI" id="CHEBI:29985"/>
        <dbReference type="ChEBI" id="CHEBI:30616"/>
        <dbReference type="ChEBI" id="CHEBI:43474"/>
        <dbReference type="ChEBI" id="CHEBI:58359"/>
        <dbReference type="ChEBI" id="CHEBI:78520"/>
        <dbReference type="ChEBI" id="CHEBI:78521"/>
        <dbReference type="ChEBI" id="CHEBI:456216"/>
    </reaction>
</comment>
<comment type="similarity">
    <text evidence="1">Belongs to the GatC family.</text>
</comment>
<keyword evidence="1" id="KW-0648">Protein biosynthesis</keyword>
<keyword evidence="1" id="KW-0547">Nucleotide-binding</keyword>
<dbReference type="NCBIfam" id="TIGR00135">
    <property type="entry name" value="gatC"/>
    <property type="match status" value="1"/>
</dbReference>
<dbReference type="GO" id="GO:0006412">
    <property type="term" value="P:translation"/>
    <property type="evidence" value="ECO:0007669"/>
    <property type="project" value="UniProtKB-UniRule"/>
</dbReference>
<gene>
    <name evidence="1" type="primary">gatC</name>
    <name evidence="2" type="ORF">COX37_00790</name>
</gene>
<dbReference type="GO" id="GO:0050567">
    <property type="term" value="F:glutaminyl-tRNA synthase (glutamine-hydrolyzing) activity"/>
    <property type="evidence" value="ECO:0007669"/>
    <property type="project" value="UniProtKB-UniRule"/>
</dbReference>
<keyword evidence="2" id="KW-0808">Transferase</keyword>
<comment type="catalytic activity">
    <reaction evidence="1">
        <text>L-aspartyl-tRNA(Asn) + L-glutamine + ATP + H2O = L-asparaginyl-tRNA(Asn) + L-glutamate + ADP + phosphate + 2 H(+)</text>
        <dbReference type="Rhea" id="RHEA:14513"/>
        <dbReference type="Rhea" id="RHEA-COMP:9674"/>
        <dbReference type="Rhea" id="RHEA-COMP:9677"/>
        <dbReference type="ChEBI" id="CHEBI:15377"/>
        <dbReference type="ChEBI" id="CHEBI:15378"/>
        <dbReference type="ChEBI" id="CHEBI:29985"/>
        <dbReference type="ChEBI" id="CHEBI:30616"/>
        <dbReference type="ChEBI" id="CHEBI:43474"/>
        <dbReference type="ChEBI" id="CHEBI:58359"/>
        <dbReference type="ChEBI" id="CHEBI:78515"/>
        <dbReference type="ChEBI" id="CHEBI:78516"/>
        <dbReference type="ChEBI" id="CHEBI:456216"/>
    </reaction>
</comment>